<reference evidence="4" key="1">
    <citation type="submission" date="2023-06" db="EMBL/GenBank/DDBJ databases">
        <title>Genome-scale phylogeny and comparative genomics of the fungal order Sordariales.</title>
        <authorList>
            <consortium name="Lawrence Berkeley National Laboratory"/>
            <person name="Hensen N."/>
            <person name="Bonometti L."/>
            <person name="Westerberg I."/>
            <person name="Brannstrom I.O."/>
            <person name="Guillou S."/>
            <person name="Cros-Aarteil S."/>
            <person name="Calhoun S."/>
            <person name="Haridas S."/>
            <person name="Kuo A."/>
            <person name="Mondo S."/>
            <person name="Pangilinan J."/>
            <person name="Riley R."/>
            <person name="Labutti K."/>
            <person name="Andreopoulos B."/>
            <person name="Lipzen A."/>
            <person name="Chen C."/>
            <person name="Yanf M."/>
            <person name="Daum C."/>
            <person name="Ng V."/>
            <person name="Clum A."/>
            <person name="Steindorff A."/>
            <person name="Ohm R."/>
            <person name="Martin F."/>
            <person name="Silar P."/>
            <person name="Natvig D."/>
            <person name="Lalanne C."/>
            <person name="Gautier V."/>
            <person name="Ament-Velasquez S.L."/>
            <person name="Kruys A."/>
            <person name="Hutchinson M.I."/>
            <person name="Powell A.J."/>
            <person name="Barry K."/>
            <person name="Miller A.N."/>
            <person name="Grigoriev I.V."/>
            <person name="Debuchy R."/>
            <person name="Gladieux P."/>
            <person name="Thoren M.H."/>
            <person name="Johannesson H."/>
        </authorList>
    </citation>
    <scope>NUCLEOTIDE SEQUENCE</scope>
    <source>
        <strain evidence="4">SMH2532-1</strain>
    </source>
</reference>
<keyword evidence="5" id="KW-1185">Reference proteome</keyword>
<dbReference type="EMBL" id="JAULSV010000005">
    <property type="protein sequence ID" value="KAK0643164.1"/>
    <property type="molecule type" value="Genomic_DNA"/>
</dbReference>
<dbReference type="Proteomes" id="UP001174936">
    <property type="component" value="Unassembled WGS sequence"/>
</dbReference>
<dbReference type="GO" id="GO:0016020">
    <property type="term" value="C:membrane"/>
    <property type="evidence" value="ECO:0007669"/>
    <property type="project" value="TreeGrafter"/>
</dbReference>
<evidence type="ECO:0000256" key="1">
    <source>
        <dbReference type="SAM" id="MobiDB-lite"/>
    </source>
</evidence>
<comment type="caution">
    <text evidence="4">The sequence shown here is derived from an EMBL/GenBank/DDBJ whole genome shotgun (WGS) entry which is preliminary data.</text>
</comment>
<keyword evidence="2" id="KW-0812">Transmembrane</keyword>
<feature type="transmembrane region" description="Helical" evidence="2">
    <location>
        <begin position="261"/>
        <end position="286"/>
    </location>
</feature>
<dbReference type="InterPro" id="IPR022703">
    <property type="entry name" value="DUF3533"/>
</dbReference>
<dbReference type="AlphaFoldDB" id="A0AA39XZV9"/>
<dbReference type="Pfam" id="PF12051">
    <property type="entry name" value="DUF3533"/>
    <property type="match status" value="1"/>
</dbReference>
<sequence length="530" mass="59045">MVGVPLYLHKSRRQPGLATNLHGISARRFFRAAAKNFILLQLLFLGLFSYIFGSLYLQGSKIHNMEIGFVDYDQGAIGTAVREAYSELRGDGFPTLIESPSVKFPTPSDLESAVCKTEYWAALYILPGASNKVHDALQSATPSFDPHTIMAYIWNQARYSTVIDQAIATNILKLSNAARIAYTTTSVPANTTLTPSTLALLANPWDLLSINIQPTAQGSRAIYNTVAIILIMMQEFFYLGIINTLHHNFQVYTKLRPTRIILFRSLVSTAYCLIGSLCLAGAIWAFRSGWDVNANQFALTWMTLWLFAHINFQILDVVSVWLPPPYVPMALVLWVVTNVSSVILPFDLSAAWYKVGYALPAHETYTVLIDVWSRGCNPNLEYALPVLFAWELLGTGLAAMGVYRRAHYAAVAEAVARREFGERVDAAMEDLRKREREGRGEEEREEGGDEKKGDEGRRSDGDTEEAGGSASGESSERGWDEARLRREVTDAMEREVEQILQDTRRESKAGPGFGPAFSLPFGRDDEQDDS</sequence>
<keyword evidence="2" id="KW-1133">Transmembrane helix</keyword>
<feature type="transmembrane region" description="Helical" evidence="2">
    <location>
        <begin position="221"/>
        <end position="241"/>
    </location>
</feature>
<protein>
    <recommendedName>
        <fullName evidence="3">DUF3533 domain-containing protein</fullName>
    </recommendedName>
</protein>
<organism evidence="4 5">
    <name type="scientific">Cercophora newfieldiana</name>
    <dbReference type="NCBI Taxonomy" id="92897"/>
    <lineage>
        <taxon>Eukaryota</taxon>
        <taxon>Fungi</taxon>
        <taxon>Dikarya</taxon>
        <taxon>Ascomycota</taxon>
        <taxon>Pezizomycotina</taxon>
        <taxon>Sordariomycetes</taxon>
        <taxon>Sordariomycetidae</taxon>
        <taxon>Sordariales</taxon>
        <taxon>Lasiosphaeriaceae</taxon>
        <taxon>Cercophora</taxon>
    </lineage>
</organism>
<accession>A0AA39XZV9</accession>
<proteinExistence type="predicted"/>
<evidence type="ECO:0000256" key="2">
    <source>
        <dbReference type="SAM" id="Phobius"/>
    </source>
</evidence>
<feature type="compositionally biased region" description="Basic and acidic residues" evidence="1">
    <location>
        <begin position="474"/>
        <end position="508"/>
    </location>
</feature>
<feature type="region of interest" description="Disordered" evidence="1">
    <location>
        <begin position="431"/>
        <end position="530"/>
    </location>
</feature>
<dbReference type="PANTHER" id="PTHR34814">
    <property type="entry name" value="NITROSOGUANIDINE RESISTANCE PROTEIN SNG1"/>
    <property type="match status" value="1"/>
</dbReference>
<gene>
    <name evidence="4" type="ORF">B0T16DRAFT_415439</name>
</gene>
<feature type="transmembrane region" description="Helical" evidence="2">
    <location>
        <begin position="382"/>
        <end position="403"/>
    </location>
</feature>
<evidence type="ECO:0000313" key="5">
    <source>
        <dbReference type="Proteomes" id="UP001174936"/>
    </source>
</evidence>
<dbReference type="InterPro" id="IPR053001">
    <property type="entry name" value="MNNG_permease-like"/>
</dbReference>
<feature type="transmembrane region" description="Helical" evidence="2">
    <location>
        <begin position="37"/>
        <end position="57"/>
    </location>
</feature>
<feature type="compositionally biased region" description="Basic and acidic residues" evidence="1">
    <location>
        <begin position="431"/>
        <end position="442"/>
    </location>
</feature>
<feature type="domain" description="DUF3533" evidence="3">
    <location>
        <begin position="36"/>
        <end position="395"/>
    </location>
</feature>
<name>A0AA39XZV9_9PEZI</name>
<evidence type="ECO:0000313" key="4">
    <source>
        <dbReference type="EMBL" id="KAK0643164.1"/>
    </source>
</evidence>
<keyword evidence="2" id="KW-0472">Membrane</keyword>
<feature type="transmembrane region" description="Helical" evidence="2">
    <location>
        <begin position="329"/>
        <end position="353"/>
    </location>
</feature>
<feature type="transmembrane region" description="Helical" evidence="2">
    <location>
        <begin position="298"/>
        <end position="322"/>
    </location>
</feature>
<feature type="compositionally biased region" description="Basic and acidic residues" evidence="1">
    <location>
        <begin position="449"/>
        <end position="461"/>
    </location>
</feature>
<evidence type="ECO:0000259" key="3">
    <source>
        <dbReference type="Pfam" id="PF12051"/>
    </source>
</evidence>
<dbReference type="PANTHER" id="PTHR34814:SF2">
    <property type="entry name" value="DUF3533 DOMAIN-CONTAINING PROTEIN"/>
    <property type="match status" value="1"/>
</dbReference>